<accession>A0A2W5ETC6</accession>
<proteinExistence type="predicted"/>
<reference evidence="2 3" key="1">
    <citation type="submission" date="2017-08" db="EMBL/GenBank/DDBJ databases">
        <title>Infants hospitalized years apart are colonized by the same room-sourced microbial strains.</title>
        <authorList>
            <person name="Brooks B."/>
            <person name="Olm M.R."/>
            <person name="Firek B.A."/>
            <person name="Baker R."/>
            <person name="Thomas B.C."/>
            <person name="Morowitz M.J."/>
            <person name="Banfield J.F."/>
        </authorList>
    </citation>
    <scope>NUCLEOTIDE SEQUENCE [LARGE SCALE GENOMIC DNA]</scope>
    <source>
        <strain evidence="2">S2_009_000_R2_77</strain>
    </source>
</reference>
<dbReference type="RefSeq" id="WP_273232366.1">
    <property type="nucleotide sequence ID" value="NZ_QFOH01000013.1"/>
</dbReference>
<dbReference type="Pfam" id="PF14341">
    <property type="entry name" value="PilX_N"/>
    <property type="match status" value="1"/>
</dbReference>
<dbReference type="AlphaFoldDB" id="A0A2W5ETC6"/>
<evidence type="ECO:0000259" key="1">
    <source>
        <dbReference type="Pfam" id="PF14341"/>
    </source>
</evidence>
<protein>
    <submittedName>
        <fullName evidence="2">Pilus assembly protein PilX</fullName>
    </submittedName>
</protein>
<dbReference type="Proteomes" id="UP000249198">
    <property type="component" value="Unassembled WGS sequence"/>
</dbReference>
<name>A0A2W5ETC6_9PSED</name>
<dbReference type="EMBL" id="QFOH01000013">
    <property type="protein sequence ID" value="PZP23336.1"/>
    <property type="molecule type" value="Genomic_DNA"/>
</dbReference>
<evidence type="ECO:0000313" key="3">
    <source>
        <dbReference type="Proteomes" id="UP000249198"/>
    </source>
</evidence>
<comment type="caution">
    <text evidence="2">The sequence shown here is derived from an EMBL/GenBank/DDBJ whole genome shotgun (WGS) entry which is preliminary data.</text>
</comment>
<gene>
    <name evidence="2" type="ORF">DI599_11800</name>
</gene>
<dbReference type="InterPro" id="IPR025746">
    <property type="entry name" value="PilX_N_dom"/>
</dbReference>
<sequence>MKRKFPLKKIKQQGAALFIALIVLLVITLLALSSVREVTMESRITGNFVEQRQLLNAAEAALREGEGGMTSPLKPLDATTTCSSDAVCLLKDTPNYTQLFDADNKSVAYGVSDGTQPNSNIELKWYALTAPSGAAEGASENPEYGNMMQGIGTFRYEVNTQARNTQTNSITKLRSTTAKVFN</sequence>
<organism evidence="2 3">
    <name type="scientific">Pseudomonas kuykendallii</name>
    <dbReference type="NCBI Taxonomy" id="1007099"/>
    <lineage>
        <taxon>Bacteria</taxon>
        <taxon>Pseudomonadati</taxon>
        <taxon>Pseudomonadota</taxon>
        <taxon>Gammaproteobacteria</taxon>
        <taxon>Pseudomonadales</taxon>
        <taxon>Pseudomonadaceae</taxon>
        <taxon>Pseudomonas</taxon>
    </lineage>
</organism>
<feature type="domain" description="Type 4 fimbrial biogenesis protein PilX N-terminal" evidence="1">
    <location>
        <begin position="13"/>
        <end position="63"/>
    </location>
</feature>
<evidence type="ECO:0000313" key="2">
    <source>
        <dbReference type="EMBL" id="PZP23336.1"/>
    </source>
</evidence>